<gene>
    <name evidence="2" type="ORF">CN613_22595</name>
</gene>
<accession>A0A2B6KAM1</accession>
<dbReference type="Gene3D" id="3.40.1580.10">
    <property type="entry name" value="SMI1/KNR4-like"/>
    <property type="match status" value="1"/>
</dbReference>
<organism evidence="2 3">
    <name type="scientific">Bacillus pseudomycoides</name>
    <dbReference type="NCBI Taxonomy" id="64104"/>
    <lineage>
        <taxon>Bacteria</taxon>
        <taxon>Bacillati</taxon>
        <taxon>Bacillota</taxon>
        <taxon>Bacilli</taxon>
        <taxon>Bacillales</taxon>
        <taxon>Bacillaceae</taxon>
        <taxon>Bacillus</taxon>
        <taxon>Bacillus cereus group</taxon>
    </lineage>
</organism>
<protein>
    <submittedName>
        <fullName evidence="2">1,3-beta-glucan synthase regulator</fullName>
    </submittedName>
</protein>
<name>A0A2B6KAM1_9BACI</name>
<dbReference type="InterPro" id="IPR018958">
    <property type="entry name" value="Knr4/Smi1-like_dom"/>
</dbReference>
<proteinExistence type="predicted"/>
<dbReference type="SMART" id="SM00860">
    <property type="entry name" value="SMI1_KNR4"/>
    <property type="match status" value="1"/>
</dbReference>
<reference evidence="2 3" key="1">
    <citation type="submission" date="2017-09" db="EMBL/GenBank/DDBJ databases">
        <title>Large-scale bioinformatics analysis of Bacillus genomes uncovers conserved roles of natural products in bacterial physiology.</title>
        <authorList>
            <consortium name="Agbiome Team Llc"/>
            <person name="Bleich R.M."/>
            <person name="Grubbs K.J."/>
            <person name="Santa Maria K.C."/>
            <person name="Allen S.E."/>
            <person name="Farag S."/>
            <person name="Shank E.A."/>
            <person name="Bowers A."/>
        </authorList>
    </citation>
    <scope>NUCLEOTIDE SEQUENCE [LARGE SCALE GENOMIC DNA]</scope>
    <source>
        <strain evidence="2 3">AFS009893</strain>
    </source>
</reference>
<dbReference type="AlphaFoldDB" id="A0A2B6KAM1"/>
<dbReference type="RefSeq" id="WP_097848650.1">
    <property type="nucleotide sequence ID" value="NZ_NUAS01000042.1"/>
</dbReference>
<evidence type="ECO:0000313" key="2">
    <source>
        <dbReference type="EMBL" id="PEM66459.1"/>
    </source>
</evidence>
<dbReference type="InterPro" id="IPR037883">
    <property type="entry name" value="Knr4/Smi1-like_sf"/>
</dbReference>
<dbReference type="Proteomes" id="UP000219775">
    <property type="component" value="Unassembled WGS sequence"/>
</dbReference>
<comment type="caution">
    <text evidence="2">The sequence shown here is derived from an EMBL/GenBank/DDBJ whole genome shotgun (WGS) entry which is preliminary data.</text>
</comment>
<evidence type="ECO:0000259" key="1">
    <source>
        <dbReference type="SMART" id="SM00860"/>
    </source>
</evidence>
<dbReference type="Pfam" id="PF09346">
    <property type="entry name" value="SMI1_KNR4"/>
    <property type="match status" value="1"/>
</dbReference>
<feature type="domain" description="Knr4/Smi1-like" evidence="1">
    <location>
        <begin position="12"/>
        <end position="159"/>
    </location>
</feature>
<evidence type="ECO:0000313" key="3">
    <source>
        <dbReference type="Proteomes" id="UP000219775"/>
    </source>
</evidence>
<dbReference type="EMBL" id="NUDP01000091">
    <property type="protein sequence ID" value="PEM66459.1"/>
    <property type="molecule type" value="Genomic_DNA"/>
</dbReference>
<sequence>MGKVEWQFADEAVSEEYVKKIGEELGVDFPHEYVECVSKNNGANVEPGLFDVQGIERVFGTLLSFDENSGEYIVDVYNDFNDTLPNGLIPFAFDPAGNLICFDYKNHEENPIVVFWEHEGAWEKEMLMESEGITAEEAEEVARENVFYVAQSFTEFLNKLYADEDDE</sequence>
<dbReference type="SUPFAM" id="SSF160631">
    <property type="entry name" value="SMI1/KNR4-like"/>
    <property type="match status" value="1"/>
</dbReference>